<evidence type="ECO:0000256" key="3">
    <source>
        <dbReference type="ARBA" id="ARBA00022801"/>
    </source>
</evidence>
<dbReference type="InterPro" id="IPR036412">
    <property type="entry name" value="HAD-like_sf"/>
</dbReference>
<proteinExistence type="inferred from homology"/>
<gene>
    <name evidence="5" type="primary">otsB</name>
    <name evidence="5" type="ORF">D6201_04300</name>
</gene>
<dbReference type="InterPro" id="IPR023214">
    <property type="entry name" value="HAD_sf"/>
</dbReference>
<keyword evidence="3 4" id="KW-0378">Hydrolase</keyword>
<organism evidence="5 6">
    <name type="scientific">Aurantiacibacter aquimixticola</name>
    <dbReference type="NCBI Taxonomy" id="1958945"/>
    <lineage>
        <taxon>Bacteria</taxon>
        <taxon>Pseudomonadati</taxon>
        <taxon>Pseudomonadota</taxon>
        <taxon>Alphaproteobacteria</taxon>
        <taxon>Sphingomonadales</taxon>
        <taxon>Erythrobacteraceae</taxon>
        <taxon>Aurantiacibacter</taxon>
    </lineage>
</organism>
<dbReference type="NCBIfam" id="TIGR00685">
    <property type="entry name" value="T6PP"/>
    <property type="match status" value="1"/>
</dbReference>
<dbReference type="SUPFAM" id="SSF56784">
    <property type="entry name" value="HAD-like"/>
    <property type="match status" value="1"/>
</dbReference>
<dbReference type="Proteomes" id="UP000285232">
    <property type="component" value="Unassembled WGS sequence"/>
</dbReference>
<dbReference type="InterPro" id="IPR003337">
    <property type="entry name" value="Trehalose_PPase"/>
</dbReference>
<dbReference type="AlphaFoldDB" id="A0A419RSF5"/>
<reference evidence="5 6" key="1">
    <citation type="journal article" date="2017" name="Int. J. Syst. Evol. Microbiol.">
        <title>Erythrobacter aquimixticola sp. nov., isolated from the junction between the ocean and a freshwater spring.</title>
        <authorList>
            <person name="Park S."/>
            <person name="Jung Y.T."/>
            <person name="Choi S.J."/>
            <person name="Yoon J.H."/>
        </authorList>
    </citation>
    <scope>NUCLEOTIDE SEQUENCE [LARGE SCALE GENOMIC DNA]</scope>
    <source>
        <strain evidence="5 6">JSSK-14</strain>
    </source>
</reference>
<comment type="catalytic activity">
    <reaction evidence="4">
        <text>alpha,alpha-trehalose 6-phosphate + H2O = alpha,alpha-trehalose + phosphate</text>
        <dbReference type="Rhea" id="RHEA:23420"/>
        <dbReference type="ChEBI" id="CHEBI:15377"/>
        <dbReference type="ChEBI" id="CHEBI:16551"/>
        <dbReference type="ChEBI" id="CHEBI:43474"/>
        <dbReference type="ChEBI" id="CHEBI:58429"/>
        <dbReference type="EC" id="3.1.3.12"/>
    </reaction>
</comment>
<comment type="caution">
    <text evidence="5">The sequence shown here is derived from an EMBL/GenBank/DDBJ whole genome shotgun (WGS) entry which is preliminary data.</text>
</comment>
<evidence type="ECO:0000256" key="2">
    <source>
        <dbReference type="ARBA" id="ARBA00008770"/>
    </source>
</evidence>
<dbReference type="InterPro" id="IPR044651">
    <property type="entry name" value="OTSB-like"/>
</dbReference>
<evidence type="ECO:0000313" key="5">
    <source>
        <dbReference type="EMBL" id="RJY08684.1"/>
    </source>
</evidence>
<keyword evidence="4" id="KW-0479">Metal-binding</keyword>
<dbReference type="GO" id="GO:0004805">
    <property type="term" value="F:trehalose-phosphatase activity"/>
    <property type="evidence" value="ECO:0007669"/>
    <property type="project" value="UniProtKB-EC"/>
</dbReference>
<dbReference type="UniPathway" id="UPA00299"/>
<keyword evidence="6" id="KW-1185">Reference proteome</keyword>
<dbReference type="OrthoDB" id="9814913at2"/>
<comment type="cofactor">
    <cofactor evidence="4">
        <name>Mg(2+)</name>
        <dbReference type="ChEBI" id="CHEBI:18420"/>
    </cofactor>
</comment>
<dbReference type="NCBIfam" id="TIGR01484">
    <property type="entry name" value="HAD-SF-IIB"/>
    <property type="match status" value="1"/>
</dbReference>
<dbReference type="EC" id="3.1.3.12" evidence="4"/>
<dbReference type="PANTHER" id="PTHR43768:SF3">
    <property type="entry name" value="TREHALOSE 6-PHOSPHATE PHOSPHATASE"/>
    <property type="match status" value="1"/>
</dbReference>
<dbReference type="Gene3D" id="3.30.70.1020">
    <property type="entry name" value="Trehalose-6-phosphate phosphatase related protein, domain 2"/>
    <property type="match status" value="1"/>
</dbReference>
<comment type="pathway">
    <text evidence="1 4">Glycan biosynthesis; trehalose biosynthesis.</text>
</comment>
<evidence type="ECO:0000256" key="1">
    <source>
        <dbReference type="ARBA" id="ARBA00005199"/>
    </source>
</evidence>
<dbReference type="RefSeq" id="WP_120047697.1">
    <property type="nucleotide sequence ID" value="NZ_RAHX01000001.1"/>
</dbReference>
<dbReference type="InterPro" id="IPR006379">
    <property type="entry name" value="HAD-SF_hydro_IIB"/>
</dbReference>
<dbReference type="Pfam" id="PF02358">
    <property type="entry name" value="Trehalose_PPase"/>
    <property type="match status" value="1"/>
</dbReference>
<accession>A0A419RSF5</accession>
<sequence length="245" mass="25842">MTQDLPSPPRLETLAADKPISLFLDFDGTLVDIAPTPDAIEVPSDLLDKLAALAERHDGRVALVSGRAIDDLEGHLGRVTLACAGSHGSHCRDADGGVVGDVPGALAEDVLDEVSNFAAAEGFSREDKAHGVALHYRSDPSLENRGLAFAQKLAERHELQVKRGKRVIELTARGGGKADAVRAFMETEPFKGSHPVFVGDDVTDEDGMRAATDLGGVGIAVGERPSENAKYALANPAAVHQWLGL</sequence>
<name>A0A419RSF5_9SPHN</name>
<dbReference type="GO" id="GO:0046872">
    <property type="term" value="F:metal ion binding"/>
    <property type="evidence" value="ECO:0007669"/>
    <property type="project" value="UniProtKB-KW"/>
</dbReference>
<dbReference type="GO" id="GO:0005992">
    <property type="term" value="P:trehalose biosynthetic process"/>
    <property type="evidence" value="ECO:0007669"/>
    <property type="project" value="UniProtKB-UniPathway"/>
</dbReference>
<protein>
    <recommendedName>
        <fullName evidence="4">Trehalose 6-phosphate phosphatase</fullName>
        <ecNumber evidence="4">3.1.3.12</ecNumber>
    </recommendedName>
</protein>
<evidence type="ECO:0000313" key="6">
    <source>
        <dbReference type="Proteomes" id="UP000285232"/>
    </source>
</evidence>
<dbReference type="EMBL" id="RAHX01000001">
    <property type="protein sequence ID" value="RJY08684.1"/>
    <property type="molecule type" value="Genomic_DNA"/>
</dbReference>
<dbReference type="Gene3D" id="3.40.50.1000">
    <property type="entry name" value="HAD superfamily/HAD-like"/>
    <property type="match status" value="1"/>
</dbReference>
<evidence type="ECO:0000256" key="4">
    <source>
        <dbReference type="RuleBase" id="RU361117"/>
    </source>
</evidence>
<keyword evidence="4" id="KW-0460">Magnesium</keyword>
<comment type="similarity">
    <text evidence="2 4">Belongs to the trehalose phosphatase family.</text>
</comment>
<comment type="function">
    <text evidence="4">Removes the phosphate from trehalose 6-phosphate to produce free trehalose.</text>
</comment>
<dbReference type="PANTHER" id="PTHR43768">
    <property type="entry name" value="TREHALOSE 6-PHOSPHATE PHOSPHATASE"/>
    <property type="match status" value="1"/>
</dbReference>